<dbReference type="SMART" id="SM00912">
    <property type="entry name" value="Haemagg_act"/>
    <property type="match status" value="1"/>
</dbReference>
<dbReference type="RefSeq" id="WP_308422780.1">
    <property type="nucleotide sequence ID" value="NZ_CADIKJ010000012.1"/>
</dbReference>
<proteinExistence type="predicted"/>
<dbReference type="Proteomes" id="UP000602004">
    <property type="component" value="Unassembled WGS sequence"/>
</dbReference>
<comment type="caution">
    <text evidence="3">The sequence shown here is derived from an EMBL/GenBank/DDBJ whole genome shotgun (WGS) entry which is preliminary data.</text>
</comment>
<accession>A0ABQ1M1K6</accession>
<keyword evidence="4" id="KW-1185">Reference proteome</keyword>
<dbReference type="Pfam" id="PF05860">
    <property type="entry name" value="TPS"/>
    <property type="match status" value="1"/>
</dbReference>
<dbReference type="InterPro" id="IPR008638">
    <property type="entry name" value="FhaB/CdiA-like_TPS"/>
</dbReference>
<organism evidence="3 4">
    <name type="scientific">Paraburkholderia caffeinilytica</name>
    <dbReference type="NCBI Taxonomy" id="1761016"/>
    <lineage>
        <taxon>Bacteria</taxon>
        <taxon>Pseudomonadati</taxon>
        <taxon>Pseudomonadota</taxon>
        <taxon>Betaproteobacteria</taxon>
        <taxon>Burkholderiales</taxon>
        <taxon>Burkholderiaceae</taxon>
        <taxon>Paraburkholderia</taxon>
    </lineage>
</organism>
<evidence type="ECO:0000256" key="1">
    <source>
        <dbReference type="SAM" id="SignalP"/>
    </source>
</evidence>
<feature type="chain" id="PRO_5045399852" description="Filamentous haemagglutinin FhaB/tRNA nuclease CdiA-like TPS domain-containing protein" evidence="1">
    <location>
        <begin position="30"/>
        <end position="188"/>
    </location>
</feature>
<protein>
    <recommendedName>
        <fullName evidence="2">Filamentous haemagglutinin FhaB/tRNA nuclease CdiA-like TPS domain-containing protein</fullName>
    </recommendedName>
</protein>
<reference evidence="4" key="1">
    <citation type="journal article" date="2019" name="Int. J. Syst. Evol. Microbiol.">
        <title>The Global Catalogue of Microorganisms (GCM) 10K type strain sequencing project: providing services to taxonomists for standard genome sequencing and annotation.</title>
        <authorList>
            <consortium name="The Broad Institute Genomics Platform"/>
            <consortium name="The Broad Institute Genome Sequencing Center for Infectious Disease"/>
            <person name="Wu L."/>
            <person name="Ma J."/>
        </authorList>
    </citation>
    <scope>NUCLEOTIDE SEQUENCE [LARGE SCALE GENOMIC DNA]</scope>
    <source>
        <strain evidence="4">CGMCC 1.15103</strain>
    </source>
</reference>
<keyword evidence="1" id="KW-0732">Signal</keyword>
<evidence type="ECO:0000313" key="3">
    <source>
        <dbReference type="EMBL" id="GGC31896.1"/>
    </source>
</evidence>
<dbReference type="NCBIfam" id="TIGR01901">
    <property type="entry name" value="adhes_NPXG"/>
    <property type="match status" value="1"/>
</dbReference>
<dbReference type="InterPro" id="IPR011050">
    <property type="entry name" value="Pectin_lyase_fold/virulence"/>
</dbReference>
<feature type="domain" description="Filamentous haemagglutinin FhaB/tRNA nuclease CdiA-like TPS" evidence="2">
    <location>
        <begin position="49"/>
        <end position="149"/>
    </location>
</feature>
<sequence>MNFLAHSRAKHPAVPKALCLLASIVSAHAAAAAGIVADGGTATAVSTGANGHQTVNVAPTIGGVSNNTYTSFNVSKAGADLNNVGINARTIVNQVTSTNPSLIQGDISVLGPRANVILANPNGITIDGGSFVNAGHVVLSTGQVSFDDLVPAPGVTQRNVMLTTNRGAITIGPGGLSGTLVNLDLIAK</sequence>
<gene>
    <name evidence="3" type="ORF">GCM10011400_18210</name>
</gene>
<dbReference type="SUPFAM" id="SSF51126">
    <property type="entry name" value="Pectin lyase-like"/>
    <property type="match status" value="1"/>
</dbReference>
<dbReference type="EMBL" id="BMHL01000002">
    <property type="protein sequence ID" value="GGC31896.1"/>
    <property type="molecule type" value="Genomic_DNA"/>
</dbReference>
<evidence type="ECO:0000259" key="2">
    <source>
        <dbReference type="SMART" id="SM00912"/>
    </source>
</evidence>
<feature type="signal peptide" evidence="1">
    <location>
        <begin position="1"/>
        <end position="29"/>
    </location>
</feature>
<evidence type="ECO:0000313" key="4">
    <source>
        <dbReference type="Proteomes" id="UP000602004"/>
    </source>
</evidence>
<dbReference type="InterPro" id="IPR012334">
    <property type="entry name" value="Pectin_lyas_fold"/>
</dbReference>
<dbReference type="Gene3D" id="2.160.20.10">
    <property type="entry name" value="Single-stranded right-handed beta-helix, Pectin lyase-like"/>
    <property type="match status" value="1"/>
</dbReference>
<name>A0ABQ1M1K6_9BURK</name>